<accession>A0ACB8G2D6</accession>
<sequence>MGANDTAGTSNDTSEIQEGEPDYNFTALILGIFLILFIIGGNLLVCLSVYTEKALKTTTNYFIVSLAVADLLLAILVLPLYVYSELFSHNSVILKASGLCDPEERN</sequence>
<gene>
    <name evidence="1" type="ORF">K3G42_022477</name>
</gene>
<protein>
    <submittedName>
        <fullName evidence="1">Uncharacterized protein</fullName>
    </submittedName>
</protein>
<dbReference type="Proteomes" id="UP000827872">
    <property type="component" value="Linkage Group LG02"/>
</dbReference>
<evidence type="ECO:0000313" key="2">
    <source>
        <dbReference type="Proteomes" id="UP000827872"/>
    </source>
</evidence>
<reference evidence="1" key="1">
    <citation type="submission" date="2021-08" db="EMBL/GenBank/DDBJ databases">
        <title>The first chromosome-level gecko genome reveals the dynamic sex chromosomes of Neotropical dwarf geckos (Sphaerodactylidae: Sphaerodactylus).</title>
        <authorList>
            <person name="Pinto B.J."/>
            <person name="Keating S.E."/>
            <person name="Gamble T."/>
        </authorList>
    </citation>
    <scope>NUCLEOTIDE SEQUENCE</scope>
    <source>
        <strain evidence="1">TG3544</strain>
    </source>
</reference>
<organism evidence="1 2">
    <name type="scientific">Sphaerodactylus townsendi</name>
    <dbReference type="NCBI Taxonomy" id="933632"/>
    <lineage>
        <taxon>Eukaryota</taxon>
        <taxon>Metazoa</taxon>
        <taxon>Chordata</taxon>
        <taxon>Craniata</taxon>
        <taxon>Vertebrata</taxon>
        <taxon>Euteleostomi</taxon>
        <taxon>Lepidosauria</taxon>
        <taxon>Squamata</taxon>
        <taxon>Bifurcata</taxon>
        <taxon>Gekkota</taxon>
        <taxon>Sphaerodactylidae</taxon>
        <taxon>Sphaerodactylus</taxon>
    </lineage>
</organism>
<keyword evidence="2" id="KW-1185">Reference proteome</keyword>
<comment type="caution">
    <text evidence="1">The sequence shown here is derived from an EMBL/GenBank/DDBJ whole genome shotgun (WGS) entry which is preliminary data.</text>
</comment>
<name>A0ACB8G2D6_9SAUR</name>
<dbReference type="EMBL" id="CM037615">
    <property type="protein sequence ID" value="KAH8013829.1"/>
    <property type="molecule type" value="Genomic_DNA"/>
</dbReference>
<evidence type="ECO:0000313" key="1">
    <source>
        <dbReference type="EMBL" id="KAH8013829.1"/>
    </source>
</evidence>
<proteinExistence type="predicted"/>